<evidence type="ECO:0000313" key="1">
    <source>
        <dbReference type="EMBL" id="CAA9553185.1"/>
    </source>
</evidence>
<reference evidence="1" key="1">
    <citation type="submission" date="2020-02" db="EMBL/GenBank/DDBJ databases">
        <authorList>
            <person name="Meier V. D."/>
        </authorList>
    </citation>
    <scope>NUCLEOTIDE SEQUENCE</scope>
    <source>
        <strain evidence="1">AVDCRST_MAG81</strain>
    </source>
</reference>
<accession>A0A6J4UKA6</accession>
<gene>
    <name evidence="1" type="ORF">AVDCRST_MAG81-12</name>
</gene>
<name>A0A6J4UKA6_9CYAN</name>
<dbReference type="AlphaFoldDB" id="A0A6J4UKA6"/>
<proteinExistence type="predicted"/>
<sequence>MDNFLAQVVTIPLLSNWDETLIFRGLKQRKFVRFPQIDKRGL</sequence>
<dbReference type="EMBL" id="CADCWO010000003">
    <property type="protein sequence ID" value="CAA9553185.1"/>
    <property type="molecule type" value="Genomic_DNA"/>
</dbReference>
<protein>
    <submittedName>
        <fullName evidence="1">Uncharacterized protein</fullName>
    </submittedName>
</protein>
<organism evidence="1">
    <name type="scientific">uncultured Synechococcales cyanobacterium</name>
    <dbReference type="NCBI Taxonomy" id="1936017"/>
    <lineage>
        <taxon>Bacteria</taxon>
        <taxon>Bacillati</taxon>
        <taxon>Cyanobacteriota</taxon>
        <taxon>Cyanophyceae</taxon>
        <taxon>Synechococcales</taxon>
        <taxon>environmental samples</taxon>
    </lineage>
</organism>